<dbReference type="AlphaFoldDB" id="A0A9X2JE63"/>
<dbReference type="GO" id="GO:0016811">
    <property type="term" value="F:hydrolase activity, acting on carbon-nitrogen (but not peptide) bonds, in linear amides"/>
    <property type="evidence" value="ECO:0007669"/>
    <property type="project" value="TreeGrafter"/>
</dbReference>
<dbReference type="Pfam" id="PF02585">
    <property type="entry name" value="PIG-L"/>
    <property type="match status" value="1"/>
</dbReference>
<accession>A0A9X2JE63</accession>
<dbReference type="RefSeq" id="WP_252850428.1">
    <property type="nucleotide sequence ID" value="NZ_JAMXLR010000003.1"/>
</dbReference>
<evidence type="ECO:0000256" key="1">
    <source>
        <dbReference type="SAM" id="SignalP"/>
    </source>
</evidence>
<dbReference type="PANTHER" id="PTHR12993">
    <property type="entry name" value="N-ACETYLGLUCOSAMINYL-PHOSPHATIDYLINOSITOL DE-N-ACETYLASE-RELATED"/>
    <property type="match status" value="1"/>
</dbReference>
<feature type="signal peptide" evidence="1">
    <location>
        <begin position="1"/>
        <end position="20"/>
    </location>
</feature>
<evidence type="ECO:0000313" key="3">
    <source>
        <dbReference type="Proteomes" id="UP001155241"/>
    </source>
</evidence>
<dbReference type="InterPro" id="IPR024078">
    <property type="entry name" value="LmbE-like_dom_sf"/>
</dbReference>
<feature type="chain" id="PRO_5040891417" evidence="1">
    <location>
        <begin position="21"/>
        <end position="441"/>
    </location>
</feature>
<keyword evidence="1" id="KW-0732">Signal</keyword>
<name>A0A9X2JE63_9BACT</name>
<protein>
    <submittedName>
        <fullName evidence="2">PIG-L family deacetylase</fullName>
    </submittedName>
</protein>
<dbReference type="Gene3D" id="3.40.50.10320">
    <property type="entry name" value="LmbE-like"/>
    <property type="match status" value="1"/>
</dbReference>
<reference evidence="2" key="1">
    <citation type="submission" date="2022-06" db="EMBL/GenBank/DDBJ databases">
        <title>Aeoliella straminimaris, a novel planctomycete from sediments.</title>
        <authorList>
            <person name="Vitorino I.R."/>
            <person name="Lage O.M."/>
        </authorList>
    </citation>
    <scope>NUCLEOTIDE SEQUENCE</scope>
    <source>
        <strain evidence="2">ICT_H6.2</strain>
    </source>
</reference>
<keyword evidence="3" id="KW-1185">Reference proteome</keyword>
<organism evidence="2 3">
    <name type="scientific">Aeoliella straminimaris</name>
    <dbReference type="NCBI Taxonomy" id="2954799"/>
    <lineage>
        <taxon>Bacteria</taxon>
        <taxon>Pseudomonadati</taxon>
        <taxon>Planctomycetota</taxon>
        <taxon>Planctomycetia</taxon>
        <taxon>Pirellulales</taxon>
        <taxon>Lacipirellulaceae</taxon>
        <taxon>Aeoliella</taxon>
    </lineage>
</organism>
<dbReference type="EMBL" id="JAMXLR010000003">
    <property type="protein sequence ID" value="MCO6042326.1"/>
    <property type="molecule type" value="Genomic_DNA"/>
</dbReference>
<dbReference type="SUPFAM" id="SSF102588">
    <property type="entry name" value="LmbE-like"/>
    <property type="match status" value="1"/>
</dbReference>
<proteinExistence type="predicted"/>
<dbReference type="PANTHER" id="PTHR12993:SF11">
    <property type="entry name" value="N-ACETYLGLUCOSAMINYL-PHOSPHATIDYLINOSITOL DE-N-ACETYLASE"/>
    <property type="match status" value="1"/>
</dbReference>
<gene>
    <name evidence="2" type="ORF">NG895_00260</name>
</gene>
<dbReference type="InterPro" id="IPR003737">
    <property type="entry name" value="GlcNAc_PI_deacetylase-related"/>
</dbReference>
<comment type="caution">
    <text evidence="2">The sequence shown here is derived from an EMBL/GenBank/DDBJ whole genome shotgun (WGS) entry which is preliminary data.</text>
</comment>
<evidence type="ECO:0000313" key="2">
    <source>
        <dbReference type="EMBL" id="MCO6042326.1"/>
    </source>
</evidence>
<sequence length="441" mass="48780">MTRLLAAFYLAVIVSFSMQAVGDTLDWNPTPDKVDVLVISTHPDDEGIFMGSVLPYMTQVRQVEALHISMTSGDWLAENGAPDWRREQEMRAADWVYGFRNEPLFPRFRDAPTNTMDETWDYWADGVLDGDDIEEGKNAATTYIAEQIRRFQPEVLVVSDLDGEYGHNNHRATSLSAVSGYEMAMNPLVDVAGLDAWQPKKYYIHQSQANGLGTPGYDFVNWLFHDYTEVVSIDTDNDGILDATPRQVADLGLDEHVSQGSPDVSTVFRTGENYDGHHTEWWGLYRSTVGPDTLQNFEIAGQSYSDWALGDFFENVFEPPVFSADINQDGIVIGDGTGPWETDDITAFIAGWGTGGHTTNLDRLMNGDINLDGRTTLADWQLLVDSLNETQGSSLADGVSLQALLEGQATEVPEPATSTLVVAALAACGLRYRTRKRAATR</sequence>
<dbReference type="Proteomes" id="UP001155241">
    <property type="component" value="Unassembled WGS sequence"/>
</dbReference>